<sequence>MAPIVDNNQFELPTALETPSKKRKRHVETNPFLSFSDQTFSIPSSTPIHNKQIDGSSFENPSFRFGAAQPGINNNGSNKENYNIFSDSCMEVKSIAELAVENPFEVIRKPPSKKKRKFSEIEESCFVNPGLNLEAIDKPTVNPFEIVRGSVETEKQENESCFVNGGLNIKSKDGEGAVNPFEISRPAGKGEGDEEKKVVGECKGIENPALEIPTYALAVPFTPSINHRINFQELPPDALTPCQMLAKNLVFTPEPNPDSLTTPKRTATVSNRKSLSVISEEPLDIGEELDCYQLELENSINEAKVLKQKSIRDSTGTRTKARRSLIDVKHISNLSLKLKQLEESEGEDEDHEPKKAEEQLQEASPPVEEPATPPTPQPRMTLTITKETTVKEEIRIDVSNPDVQFEEVDDFEDEEQDVDLFANAAPFQRAYRKKEDPALDNDAHFKQPALPAEAAPATKSHKVKDVIRRSFRKLMHPKQHHQEVPHVQITDLDEKPKAEESHHGFMSSIRHSLRRKAHKSKEAQPKGADDEDAAEAEELKELDMSVIVETPRAVFRQPSADEYRTIAAGGGSIDKVGSTLRGSLRRSTKDMKRQMMKTVFKKAGEEK</sequence>
<accession>A0ABM1Y0R0</accession>
<protein>
    <submittedName>
        <fullName evidence="2">Uncharacterized protein</fullName>
    </submittedName>
</protein>
<feature type="compositionally biased region" description="Pro residues" evidence="1">
    <location>
        <begin position="367"/>
        <end position="377"/>
    </location>
</feature>
<dbReference type="Proteomes" id="UP000069940">
    <property type="component" value="Unassembled WGS sequence"/>
</dbReference>
<reference evidence="3" key="1">
    <citation type="journal article" date="2015" name="Proc. Natl. Acad. Sci. U.S.A.">
        <title>Genome sequence of the Asian Tiger mosquito, Aedes albopictus, reveals insights into its biology, genetics, and evolution.</title>
        <authorList>
            <person name="Chen X.G."/>
            <person name="Jiang X."/>
            <person name="Gu J."/>
            <person name="Xu M."/>
            <person name="Wu Y."/>
            <person name="Deng Y."/>
            <person name="Zhang C."/>
            <person name="Bonizzoni M."/>
            <person name="Dermauw W."/>
            <person name="Vontas J."/>
            <person name="Armbruster P."/>
            <person name="Huang X."/>
            <person name="Yang Y."/>
            <person name="Zhang H."/>
            <person name="He W."/>
            <person name="Peng H."/>
            <person name="Liu Y."/>
            <person name="Wu K."/>
            <person name="Chen J."/>
            <person name="Lirakis M."/>
            <person name="Topalis P."/>
            <person name="Van Leeuwen T."/>
            <person name="Hall A.B."/>
            <person name="Jiang X."/>
            <person name="Thorpe C."/>
            <person name="Mueller R.L."/>
            <person name="Sun C."/>
            <person name="Waterhouse R.M."/>
            <person name="Yan G."/>
            <person name="Tu Z.J."/>
            <person name="Fang X."/>
            <person name="James A.A."/>
        </authorList>
    </citation>
    <scope>NUCLEOTIDE SEQUENCE [LARGE SCALE GENOMIC DNA]</scope>
    <source>
        <strain evidence="3">Foshan</strain>
    </source>
</reference>
<evidence type="ECO:0000313" key="2">
    <source>
        <dbReference type="EnsemblMetazoa" id="AALFPA23_004631.P5684"/>
    </source>
</evidence>
<name>A0ABM1Y0R0_AEDAL</name>
<dbReference type="RefSeq" id="XP_062711328.1">
    <property type="nucleotide sequence ID" value="XM_062855344.1"/>
</dbReference>
<keyword evidence="3" id="KW-1185">Reference proteome</keyword>
<dbReference type="EnsemblMetazoa" id="AALFPA23_004631.R5683">
    <property type="protein sequence ID" value="AALFPA23_004631.P5683"/>
    <property type="gene ID" value="AALFPA23_004631"/>
</dbReference>
<feature type="region of interest" description="Disordered" evidence="1">
    <location>
        <begin position="341"/>
        <end position="382"/>
    </location>
</feature>
<dbReference type="EnsemblMetazoa" id="AALFPA23_004631.R5684">
    <property type="protein sequence ID" value="AALFPA23_004631.P5684"/>
    <property type="gene ID" value="AALFPA23_004631"/>
</dbReference>
<organism evidence="2 3">
    <name type="scientific">Aedes albopictus</name>
    <name type="common">Asian tiger mosquito</name>
    <name type="synonym">Stegomyia albopicta</name>
    <dbReference type="NCBI Taxonomy" id="7160"/>
    <lineage>
        <taxon>Eukaryota</taxon>
        <taxon>Metazoa</taxon>
        <taxon>Ecdysozoa</taxon>
        <taxon>Arthropoda</taxon>
        <taxon>Hexapoda</taxon>
        <taxon>Insecta</taxon>
        <taxon>Pterygota</taxon>
        <taxon>Neoptera</taxon>
        <taxon>Endopterygota</taxon>
        <taxon>Diptera</taxon>
        <taxon>Nematocera</taxon>
        <taxon>Culicoidea</taxon>
        <taxon>Culicidae</taxon>
        <taxon>Culicinae</taxon>
        <taxon>Aedini</taxon>
        <taxon>Aedes</taxon>
        <taxon>Stegomyia</taxon>
    </lineage>
</organism>
<reference evidence="2" key="2">
    <citation type="submission" date="2025-05" db="UniProtKB">
        <authorList>
            <consortium name="EnsemblMetazoa"/>
        </authorList>
    </citation>
    <scope>IDENTIFICATION</scope>
    <source>
        <strain evidence="2">Foshan</strain>
    </source>
</reference>
<evidence type="ECO:0000313" key="3">
    <source>
        <dbReference type="Proteomes" id="UP000069940"/>
    </source>
</evidence>
<feature type="region of interest" description="Disordered" evidence="1">
    <location>
        <begin position="496"/>
        <end position="537"/>
    </location>
</feature>
<evidence type="ECO:0000256" key="1">
    <source>
        <dbReference type="SAM" id="MobiDB-lite"/>
    </source>
</evidence>
<dbReference type="RefSeq" id="XP_029723036.1">
    <property type="nucleotide sequence ID" value="XM_029867176.2"/>
</dbReference>
<dbReference type="GeneID" id="115263794"/>
<proteinExistence type="predicted"/>